<protein>
    <recommendedName>
        <fullName evidence="6">Aminotransferase</fullName>
        <ecNumber evidence="6">2.6.1.-</ecNumber>
    </recommendedName>
</protein>
<dbReference type="PROSITE" id="PS00105">
    <property type="entry name" value="AA_TRANSFER_CLASS_1"/>
    <property type="match status" value="1"/>
</dbReference>
<reference evidence="8 9" key="1">
    <citation type="journal article" date="2015" name="Genome Announc.">
        <title>Expanding the biotechnology potential of lactobacilli through comparative genomics of 213 strains and associated genera.</title>
        <authorList>
            <person name="Sun Z."/>
            <person name="Harris H.M."/>
            <person name="McCann A."/>
            <person name="Guo C."/>
            <person name="Argimon S."/>
            <person name="Zhang W."/>
            <person name="Yang X."/>
            <person name="Jeffery I.B."/>
            <person name="Cooney J.C."/>
            <person name="Kagawa T.F."/>
            <person name="Liu W."/>
            <person name="Song Y."/>
            <person name="Salvetti E."/>
            <person name="Wrobel A."/>
            <person name="Rasinkangas P."/>
            <person name="Parkhill J."/>
            <person name="Rea M.C."/>
            <person name="O'Sullivan O."/>
            <person name="Ritari J."/>
            <person name="Douillard F.P."/>
            <person name="Paul Ross R."/>
            <person name="Yang R."/>
            <person name="Briner A.E."/>
            <person name="Felis G.E."/>
            <person name="de Vos W.M."/>
            <person name="Barrangou R."/>
            <person name="Klaenhammer T.R."/>
            <person name="Caufield P.W."/>
            <person name="Cui Y."/>
            <person name="Zhang H."/>
            <person name="O'Toole P.W."/>
        </authorList>
    </citation>
    <scope>NUCLEOTIDE SEQUENCE [LARGE SCALE GENOMIC DNA]</scope>
    <source>
        <strain evidence="8 9">DSM 15353</strain>
    </source>
</reference>
<dbReference type="OrthoDB" id="9802328at2"/>
<dbReference type="Gene3D" id="3.40.640.10">
    <property type="entry name" value="Type I PLP-dependent aspartate aminotransferase-like (Major domain)"/>
    <property type="match status" value="1"/>
</dbReference>
<comment type="similarity">
    <text evidence="2 6">Belongs to the class-I pyridoxal-phosphate-dependent aminotransferase family.</text>
</comment>
<dbReference type="Pfam" id="PF00155">
    <property type="entry name" value="Aminotran_1_2"/>
    <property type="match status" value="1"/>
</dbReference>
<keyword evidence="3 6" id="KW-0032">Aminotransferase</keyword>
<feature type="domain" description="Aminotransferase class I/classII large" evidence="7">
    <location>
        <begin position="31"/>
        <end position="381"/>
    </location>
</feature>
<name>A0A0R2K8I4_9LACO</name>
<dbReference type="PANTHER" id="PTHR46383">
    <property type="entry name" value="ASPARTATE AMINOTRANSFERASE"/>
    <property type="match status" value="1"/>
</dbReference>
<dbReference type="InterPro" id="IPR050596">
    <property type="entry name" value="AspAT/PAT-like"/>
</dbReference>
<dbReference type="CDD" id="cd00609">
    <property type="entry name" value="AAT_like"/>
    <property type="match status" value="1"/>
</dbReference>
<organism evidence="8 9">
    <name type="scientific">Ligilactobacillus acidipiscis</name>
    <dbReference type="NCBI Taxonomy" id="89059"/>
    <lineage>
        <taxon>Bacteria</taxon>
        <taxon>Bacillati</taxon>
        <taxon>Bacillota</taxon>
        <taxon>Bacilli</taxon>
        <taxon>Lactobacillales</taxon>
        <taxon>Lactobacillaceae</taxon>
        <taxon>Ligilactobacillus</taxon>
    </lineage>
</organism>
<evidence type="ECO:0000256" key="3">
    <source>
        <dbReference type="ARBA" id="ARBA00022576"/>
    </source>
</evidence>
<evidence type="ECO:0000313" key="8">
    <source>
        <dbReference type="EMBL" id="KRN85838.1"/>
    </source>
</evidence>
<dbReference type="InterPro" id="IPR015424">
    <property type="entry name" value="PyrdxlP-dep_Trfase"/>
</dbReference>
<gene>
    <name evidence="8" type="ORF">IV43_GL000725</name>
</gene>
<comment type="caution">
    <text evidence="8">The sequence shown here is derived from an EMBL/GenBank/DDBJ whole genome shotgun (WGS) entry which is preliminary data.</text>
</comment>
<dbReference type="InterPro" id="IPR015422">
    <property type="entry name" value="PyrdxlP-dep_Trfase_small"/>
</dbReference>
<dbReference type="GO" id="GO:0006520">
    <property type="term" value="P:amino acid metabolic process"/>
    <property type="evidence" value="ECO:0007669"/>
    <property type="project" value="InterPro"/>
</dbReference>
<dbReference type="PATRIC" id="fig|89059.3.peg.756"/>
<keyword evidence="5" id="KW-0663">Pyridoxal phosphate</keyword>
<evidence type="ECO:0000256" key="1">
    <source>
        <dbReference type="ARBA" id="ARBA00001933"/>
    </source>
</evidence>
<sequence length="388" mass="43208">MVLKHKFNQEVKQVAISDIRQFDIDVSNIPDIIKLTLGEPDFNTPEHIKQAAVDAINDDQSHYTPNPGIPALRQAAADYYNSKYHLNYEPEQVITTIGATEGIAAALQTILNPDDVVLVPTPVFPIYIPITQINHGKCITIDTNADGFLLTPERLKETIKNNQERNIKALVLVYPSNPTGVNYSREQLRELAEVIKESGMWVLCDEIYAELTYGKTHTSLAEFLPDQVLLVTGLSKSHAMTGWRAGFLMGPNDFIEQAIKAHQYLVTAPTNNVQFAALEALTNGQEDSKQMKNEYIKRRDFFCQELEQCGFEVASPDGAFYLFAKIPTKFGTDSWKFVRDLAQKAQVALIPGASFGPGGEGYVRVSYAASMDKLKAAASRIKDYVKNN</sequence>
<evidence type="ECO:0000256" key="2">
    <source>
        <dbReference type="ARBA" id="ARBA00007441"/>
    </source>
</evidence>
<dbReference type="Proteomes" id="UP000051491">
    <property type="component" value="Unassembled WGS sequence"/>
</dbReference>
<dbReference type="Gene3D" id="3.90.1150.10">
    <property type="entry name" value="Aspartate Aminotransferase, domain 1"/>
    <property type="match status" value="1"/>
</dbReference>
<dbReference type="EMBL" id="JQBK01000018">
    <property type="protein sequence ID" value="KRN85838.1"/>
    <property type="molecule type" value="Genomic_DNA"/>
</dbReference>
<dbReference type="STRING" id="89059.LAC1533_1243"/>
<evidence type="ECO:0000256" key="6">
    <source>
        <dbReference type="RuleBase" id="RU000481"/>
    </source>
</evidence>
<dbReference type="NCBIfam" id="NF005588">
    <property type="entry name" value="PRK07309.1"/>
    <property type="match status" value="1"/>
</dbReference>
<evidence type="ECO:0000256" key="5">
    <source>
        <dbReference type="ARBA" id="ARBA00022898"/>
    </source>
</evidence>
<dbReference type="InterPro" id="IPR015421">
    <property type="entry name" value="PyrdxlP-dep_Trfase_major"/>
</dbReference>
<dbReference type="GO" id="GO:0008483">
    <property type="term" value="F:transaminase activity"/>
    <property type="evidence" value="ECO:0007669"/>
    <property type="project" value="UniProtKB-KW"/>
</dbReference>
<dbReference type="PANTHER" id="PTHR46383:SF4">
    <property type="entry name" value="AMINOTRANSFERASE"/>
    <property type="match status" value="1"/>
</dbReference>
<proteinExistence type="inferred from homology"/>
<dbReference type="InterPro" id="IPR004838">
    <property type="entry name" value="NHTrfase_class1_PyrdxlP-BS"/>
</dbReference>
<dbReference type="EC" id="2.6.1.-" evidence="6"/>
<evidence type="ECO:0000256" key="4">
    <source>
        <dbReference type="ARBA" id="ARBA00022679"/>
    </source>
</evidence>
<dbReference type="RefSeq" id="WP_010494193.1">
    <property type="nucleotide sequence ID" value="NZ_JBHUGU010000002.1"/>
</dbReference>
<comment type="cofactor">
    <cofactor evidence="1 6">
        <name>pyridoxal 5'-phosphate</name>
        <dbReference type="ChEBI" id="CHEBI:597326"/>
    </cofactor>
</comment>
<evidence type="ECO:0000313" key="9">
    <source>
        <dbReference type="Proteomes" id="UP000051491"/>
    </source>
</evidence>
<dbReference type="InterPro" id="IPR004839">
    <property type="entry name" value="Aminotransferase_I/II_large"/>
</dbReference>
<dbReference type="SUPFAM" id="SSF53383">
    <property type="entry name" value="PLP-dependent transferases"/>
    <property type="match status" value="1"/>
</dbReference>
<keyword evidence="4 6" id="KW-0808">Transferase</keyword>
<dbReference type="GO" id="GO:0030170">
    <property type="term" value="F:pyridoxal phosphate binding"/>
    <property type="evidence" value="ECO:0007669"/>
    <property type="project" value="InterPro"/>
</dbReference>
<accession>A0A0R2K8I4</accession>
<evidence type="ECO:0000259" key="7">
    <source>
        <dbReference type="Pfam" id="PF00155"/>
    </source>
</evidence>
<dbReference type="AlphaFoldDB" id="A0A0R2K8I4"/>